<gene>
    <name evidence="3" type="ORF">BAG01nite_38660</name>
    <name evidence="4" type="ORF">EB820_01095</name>
</gene>
<proteinExistence type="predicted"/>
<dbReference type="Proteomes" id="UP000276178">
    <property type="component" value="Unassembled WGS sequence"/>
</dbReference>
<dbReference type="EMBL" id="RHHN01000007">
    <property type="protein sequence ID" value="RNB61259.1"/>
    <property type="molecule type" value="Genomic_DNA"/>
</dbReference>
<evidence type="ECO:0000313" key="4">
    <source>
        <dbReference type="EMBL" id="RNB61259.1"/>
    </source>
</evidence>
<dbReference type="InterPro" id="IPR051797">
    <property type="entry name" value="TrmB-like"/>
</dbReference>
<reference evidence="4 5" key="1">
    <citation type="submission" date="2018-10" db="EMBL/GenBank/DDBJ databases">
        <title>Phylogenomics of Brevibacillus.</title>
        <authorList>
            <person name="Dunlap C."/>
        </authorList>
    </citation>
    <scope>NUCLEOTIDE SEQUENCE [LARGE SCALE GENOMIC DNA]</scope>
    <source>
        <strain evidence="4 5">NRRL NRS 1219</strain>
    </source>
</reference>
<evidence type="ECO:0000259" key="1">
    <source>
        <dbReference type="Pfam" id="PF01978"/>
    </source>
</evidence>
<dbReference type="InterPro" id="IPR036388">
    <property type="entry name" value="WH-like_DNA-bd_sf"/>
</dbReference>
<dbReference type="InterPro" id="IPR002831">
    <property type="entry name" value="Tscrpt_reg_TrmB_N"/>
</dbReference>
<dbReference type="RefSeq" id="WP_005835265.1">
    <property type="nucleotide sequence ID" value="NZ_BJOD01000049.1"/>
</dbReference>
<organism evidence="4 5">
    <name type="scientific">Brevibacillus agri</name>
    <dbReference type="NCBI Taxonomy" id="51101"/>
    <lineage>
        <taxon>Bacteria</taxon>
        <taxon>Bacillati</taxon>
        <taxon>Bacillota</taxon>
        <taxon>Bacilli</taxon>
        <taxon>Bacillales</taxon>
        <taxon>Paenibacillaceae</taxon>
        <taxon>Brevibacillus</taxon>
    </lineage>
</organism>
<dbReference type="PANTHER" id="PTHR34293">
    <property type="entry name" value="HTH-TYPE TRANSCRIPTIONAL REGULATOR TRMBL2"/>
    <property type="match status" value="1"/>
</dbReference>
<feature type="domain" description="Transcription regulator TrmB C-terminal" evidence="2">
    <location>
        <begin position="109"/>
        <end position="220"/>
    </location>
</feature>
<keyword evidence="6" id="KW-1185">Reference proteome</keyword>
<evidence type="ECO:0000259" key="2">
    <source>
        <dbReference type="Pfam" id="PF11495"/>
    </source>
</evidence>
<dbReference type="GeneID" id="82813200"/>
<dbReference type="CDD" id="cd09124">
    <property type="entry name" value="PLDc_like_TrmB_middle"/>
    <property type="match status" value="1"/>
</dbReference>
<dbReference type="Pfam" id="PF01978">
    <property type="entry name" value="TrmB"/>
    <property type="match status" value="1"/>
</dbReference>
<accession>A0A3M8BCV7</accession>
<dbReference type="InterPro" id="IPR021586">
    <property type="entry name" value="Tscrpt_reg_TrmB_C"/>
</dbReference>
<dbReference type="InterPro" id="IPR036390">
    <property type="entry name" value="WH_DNA-bd_sf"/>
</dbReference>
<reference evidence="3 6" key="2">
    <citation type="submission" date="2019-06" db="EMBL/GenBank/DDBJ databases">
        <title>Whole genome shotgun sequence of Brevibacillus agri NBRC 15538.</title>
        <authorList>
            <person name="Hosoyama A."/>
            <person name="Uohara A."/>
            <person name="Ohji S."/>
            <person name="Ichikawa N."/>
        </authorList>
    </citation>
    <scope>NUCLEOTIDE SEQUENCE [LARGE SCALE GENOMIC DNA]</scope>
    <source>
        <strain evidence="3 6">NBRC 15538</strain>
    </source>
</reference>
<dbReference type="Gene3D" id="1.10.10.10">
    <property type="entry name" value="Winged helix-like DNA-binding domain superfamily/Winged helix DNA-binding domain"/>
    <property type="match status" value="1"/>
</dbReference>
<dbReference type="SUPFAM" id="SSF46785">
    <property type="entry name" value="Winged helix' DNA-binding domain"/>
    <property type="match status" value="1"/>
</dbReference>
<name>A0A3M8BCV7_9BACL</name>
<evidence type="ECO:0000313" key="3">
    <source>
        <dbReference type="EMBL" id="GED27764.1"/>
    </source>
</evidence>
<feature type="domain" description="Transcription regulator TrmB N-terminal" evidence="1">
    <location>
        <begin position="8"/>
        <end position="74"/>
    </location>
</feature>
<protein>
    <submittedName>
        <fullName evidence="3 4">Transcriptional regulator</fullName>
    </submittedName>
</protein>
<sequence>MEDIYKELQKLGFSQYECKAYISLLKHSPITGYEISKRSGVPRSMIYEVVGKLVDKGAVYTVPSEPVTYAPLPARELVRRLRGQFEASFDYLEKNLSALESEQEIDVIRRISGDELVLMEMRQMIEQAGEEVWLSIWEPQVPFIQEAVDRRTEEGISVFTVLFGQQETRVGTTYHHDYMAPDVAEERMGGHLTIVARDLEEVLIANFTPNTAAWAVKTKDPALVLVAVEYIRHDIMFAEVTKVLGPDKVEALWRSKPDLYQVVTGKRFK</sequence>
<comment type="caution">
    <text evidence="4">The sequence shown here is derived from an EMBL/GenBank/DDBJ whole genome shotgun (WGS) entry which is preliminary data.</text>
</comment>
<dbReference type="Proteomes" id="UP000317180">
    <property type="component" value="Unassembled WGS sequence"/>
</dbReference>
<evidence type="ECO:0000313" key="6">
    <source>
        <dbReference type="Proteomes" id="UP000317180"/>
    </source>
</evidence>
<dbReference type="AlphaFoldDB" id="A0A3M8BCV7"/>
<dbReference type="EMBL" id="BJOD01000049">
    <property type="protein sequence ID" value="GED27764.1"/>
    <property type="molecule type" value="Genomic_DNA"/>
</dbReference>
<dbReference type="OrthoDB" id="1493540at2"/>
<evidence type="ECO:0000313" key="5">
    <source>
        <dbReference type="Proteomes" id="UP000276178"/>
    </source>
</evidence>
<dbReference type="Pfam" id="PF11495">
    <property type="entry name" value="Regulator_TrmB"/>
    <property type="match status" value="1"/>
</dbReference>
<dbReference type="PANTHER" id="PTHR34293:SF1">
    <property type="entry name" value="HTH-TYPE TRANSCRIPTIONAL REGULATOR TRMBL2"/>
    <property type="match status" value="1"/>
</dbReference>